<protein>
    <submittedName>
        <fullName evidence="3">Beta-1,2-xylosyltransferase 1</fullName>
    </submittedName>
</protein>
<dbReference type="Proteomes" id="UP000827549">
    <property type="component" value="Chromosome 1"/>
</dbReference>
<reference evidence="3" key="1">
    <citation type="submission" date="2023-10" db="EMBL/GenBank/DDBJ databases">
        <authorList>
            <person name="Noh H."/>
        </authorList>
    </citation>
    <scope>NUCLEOTIDE SEQUENCE</scope>
    <source>
        <strain evidence="3">DUCC4014</strain>
    </source>
</reference>
<dbReference type="GeneID" id="87804213"/>
<keyword evidence="1" id="KW-0472">Membrane</keyword>
<accession>A0AAF1BMZ9</accession>
<proteinExistence type="predicted"/>
<feature type="domain" description="Glycosyl transferase CAP10" evidence="2">
    <location>
        <begin position="405"/>
        <end position="645"/>
    </location>
</feature>
<evidence type="ECO:0000259" key="2">
    <source>
        <dbReference type="SMART" id="SM00672"/>
    </source>
</evidence>
<gene>
    <name evidence="3" type="primary">CXT1_6</name>
    <name evidence="3" type="ORF">LOC62_01G000955</name>
</gene>
<name>A0AAF1BMZ9_9TREE</name>
<evidence type="ECO:0000313" key="4">
    <source>
        <dbReference type="Proteomes" id="UP000827549"/>
    </source>
</evidence>
<evidence type="ECO:0000256" key="1">
    <source>
        <dbReference type="SAM" id="Phobius"/>
    </source>
</evidence>
<dbReference type="AlphaFoldDB" id="A0AAF1BMZ9"/>
<dbReference type="EMBL" id="CP086714">
    <property type="protein sequence ID" value="WOO77368.1"/>
    <property type="molecule type" value="Genomic_DNA"/>
</dbReference>
<keyword evidence="1" id="KW-0812">Transmembrane</keyword>
<keyword evidence="4" id="KW-1185">Reference proteome</keyword>
<dbReference type="PANTHER" id="PTHR12203">
    <property type="entry name" value="KDEL LYS-ASP-GLU-LEU CONTAINING - RELATED"/>
    <property type="match status" value="1"/>
</dbReference>
<organism evidence="3 4">
    <name type="scientific">Vanrija pseudolonga</name>
    <dbReference type="NCBI Taxonomy" id="143232"/>
    <lineage>
        <taxon>Eukaryota</taxon>
        <taxon>Fungi</taxon>
        <taxon>Dikarya</taxon>
        <taxon>Basidiomycota</taxon>
        <taxon>Agaricomycotina</taxon>
        <taxon>Tremellomycetes</taxon>
        <taxon>Trichosporonales</taxon>
        <taxon>Trichosporonaceae</taxon>
        <taxon>Vanrija</taxon>
    </lineage>
</organism>
<keyword evidence="1" id="KW-1133">Transmembrane helix</keyword>
<dbReference type="SMART" id="SM00672">
    <property type="entry name" value="CAP10"/>
    <property type="match status" value="1"/>
</dbReference>
<dbReference type="InterPro" id="IPR051091">
    <property type="entry name" value="O-Glucosyltr/Glycosyltrsf_90"/>
</dbReference>
<feature type="transmembrane region" description="Helical" evidence="1">
    <location>
        <begin position="65"/>
        <end position="84"/>
    </location>
</feature>
<dbReference type="InterPro" id="IPR006598">
    <property type="entry name" value="CAP10"/>
</dbReference>
<sequence length="658" mass="74807">MPPKRAFYIAQDTPNVSPKLGPVNSPPQGMFPLSAVAGGSSSSSRSLPAPGAMSMPRRIRRPKKILFVLGILVLLYWFGIRHGFAGDTATPPSPLGFVPGSGHRIRPRTMQFLKNGLAEILPLRRGSRPEHPFYELMEKGEEQWRTIRERQSRSLDDAIKQYKFRYNIDPPAGFDAWFAWARERGVELVDEYDLMMRDILAHHALEPAEFVNRSASLEGTKHSYTLDITREGVNVTGDRATASRPKHLAAFIEGFKDTLPQGFHLRITGSDHDMSGVVLGKDQRRRAMELVRKKQHFTPEELETLESPGRTPAWGWFSCPLDSPANAIPNAENILPDENAPKSFVWDHLATMDFCEFPELKRLHGAFVDRNDRSPSILKPWLVHSKLPGDASLLIPPIDGYTNTTHKDIDKLGTWDDKLDPRVHWRGQSTGGYDTQIDWRQSHRMRLHFMFNGKQGGDAEWEETTANVLVPDGYGGYEKVARKLPQLSKAYADVKLTGKPIQCPNDEVCAEIAEEVEFGQALPAKNSWMFRYMLDVDGNGWSERFFRLLSSASPVLKMTIFADWEMVMPWYHYIPIRADYSDAWDVLAFFIGPIRPDGTVDHSKGHDYLGKKIGLAGQEFALSHWRWVDMQAYMYRLLLELHRLHSLDRAAASYQRKV</sequence>
<evidence type="ECO:0000313" key="3">
    <source>
        <dbReference type="EMBL" id="WOO77368.1"/>
    </source>
</evidence>
<dbReference type="RefSeq" id="XP_062623400.1">
    <property type="nucleotide sequence ID" value="XM_062767416.1"/>
</dbReference>
<dbReference type="Pfam" id="PF05686">
    <property type="entry name" value="Glyco_transf_90"/>
    <property type="match status" value="1"/>
</dbReference>
<dbReference type="PANTHER" id="PTHR12203:SF118">
    <property type="entry name" value="BETA-1,2-XYLOSYLTRANSFERASE 1"/>
    <property type="match status" value="1"/>
</dbReference>